<dbReference type="InterPro" id="IPR002557">
    <property type="entry name" value="Chitin-bd_dom"/>
</dbReference>
<evidence type="ECO:0000313" key="4">
    <source>
        <dbReference type="Proteomes" id="UP001558652"/>
    </source>
</evidence>
<name>A0ABD0YV41_9HEMI</name>
<dbReference type="AlphaFoldDB" id="A0ABD0YV41"/>
<feature type="region of interest" description="Disordered" evidence="1">
    <location>
        <begin position="102"/>
        <end position="148"/>
    </location>
</feature>
<dbReference type="SUPFAM" id="SSF57625">
    <property type="entry name" value="Invertebrate chitin-binding proteins"/>
    <property type="match status" value="1"/>
</dbReference>
<feature type="domain" description="Chitin-binding type-2" evidence="2">
    <location>
        <begin position="249"/>
        <end position="308"/>
    </location>
</feature>
<evidence type="ECO:0000256" key="1">
    <source>
        <dbReference type="SAM" id="MobiDB-lite"/>
    </source>
</evidence>
<organism evidence="3 4">
    <name type="scientific">Ranatra chinensis</name>
    <dbReference type="NCBI Taxonomy" id="642074"/>
    <lineage>
        <taxon>Eukaryota</taxon>
        <taxon>Metazoa</taxon>
        <taxon>Ecdysozoa</taxon>
        <taxon>Arthropoda</taxon>
        <taxon>Hexapoda</taxon>
        <taxon>Insecta</taxon>
        <taxon>Pterygota</taxon>
        <taxon>Neoptera</taxon>
        <taxon>Paraneoptera</taxon>
        <taxon>Hemiptera</taxon>
        <taxon>Heteroptera</taxon>
        <taxon>Panheteroptera</taxon>
        <taxon>Nepomorpha</taxon>
        <taxon>Nepidae</taxon>
        <taxon>Ranatrinae</taxon>
        <taxon>Ranatra</taxon>
    </lineage>
</organism>
<dbReference type="SMART" id="SM00494">
    <property type="entry name" value="ChtBD2"/>
    <property type="match status" value="1"/>
</dbReference>
<dbReference type="InterPro" id="IPR036508">
    <property type="entry name" value="Chitin-bd_dom_sf"/>
</dbReference>
<evidence type="ECO:0000259" key="2">
    <source>
        <dbReference type="PROSITE" id="PS50940"/>
    </source>
</evidence>
<dbReference type="InterPro" id="IPR052976">
    <property type="entry name" value="Scoloptoxin-like"/>
</dbReference>
<reference evidence="3 4" key="1">
    <citation type="submission" date="2024-07" db="EMBL/GenBank/DDBJ databases">
        <title>Chromosome-level genome assembly of the water stick insect Ranatra chinensis (Heteroptera: Nepidae).</title>
        <authorList>
            <person name="Liu X."/>
        </authorList>
    </citation>
    <scope>NUCLEOTIDE SEQUENCE [LARGE SCALE GENOMIC DNA]</scope>
    <source>
        <strain evidence="3">Cailab_2021Rc</strain>
        <tissue evidence="3">Muscle</tissue>
    </source>
</reference>
<accession>A0ABD0YV41</accession>
<dbReference type="Gene3D" id="2.170.140.10">
    <property type="entry name" value="Chitin binding domain"/>
    <property type="match status" value="1"/>
</dbReference>
<dbReference type="Pfam" id="PF01607">
    <property type="entry name" value="CBM_14"/>
    <property type="match status" value="1"/>
</dbReference>
<proteinExistence type="predicted"/>
<gene>
    <name evidence="3" type="ORF">AAG570_002162</name>
</gene>
<keyword evidence="4" id="KW-1185">Reference proteome</keyword>
<feature type="compositionally biased region" description="Basic and acidic residues" evidence="1">
    <location>
        <begin position="356"/>
        <end position="380"/>
    </location>
</feature>
<dbReference type="PROSITE" id="PS50940">
    <property type="entry name" value="CHIT_BIND_II"/>
    <property type="match status" value="1"/>
</dbReference>
<dbReference type="PANTHER" id="PTHR22933">
    <property type="entry name" value="FI18007P1-RELATED"/>
    <property type="match status" value="1"/>
</dbReference>
<dbReference type="Proteomes" id="UP001558652">
    <property type="component" value="Unassembled WGS sequence"/>
</dbReference>
<evidence type="ECO:0000313" key="3">
    <source>
        <dbReference type="EMBL" id="KAL1123074.1"/>
    </source>
</evidence>
<dbReference type="PANTHER" id="PTHR22933:SF18">
    <property type="match status" value="1"/>
</dbReference>
<sequence length="397" mass="45356">MITQNYLAIAKQSNIPLQDRFNFNQYKPQPIVQPLPQAQPLVRVQPLPQEQPLVRVQPTKQQLIQLLQRKQFLLQNAQPVRTLARPPVQPPSEDIVTITQSQEIPVQQPTPLPPGGYELPLYQPPTYEKPEPEKSPSYQSEEVEDRHEENFNTILEGYQLSKALPERITSENLDSSIKTLTKLLKILQKAHALPQSARQLVNSFPKNDGTFAARAKELAKKIPPLRQEGSTPGRPGVDYPAHTDIPETHFNCKDQRYKGFFGDPETGCQVWHYCDLNGGQASFLCPNGTIFSQVALTCDWWFNVKCSSTAQLYVLNERLYKYILPQKPSFPEDFAGPLVDRYLTLKFQEIERNKTEEALKKEMESANEKEEDSSSEKADKEPEEEEEEEEKEMPAAD</sequence>
<feature type="compositionally biased region" description="Acidic residues" evidence="1">
    <location>
        <begin position="381"/>
        <end position="391"/>
    </location>
</feature>
<dbReference type="EMBL" id="JBFDAA010000012">
    <property type="protein sequence ID" value="KAL1123074.1"/>
    <property type="molecule type" value="Genomic_DNA"/>
</dbReference>
<comment type="caution">
    <text evidence="3">The sequence shown here is derived from an EMBL/GenBank/DDBJ whole genome shotgun (WGS) entry which is preliminary data.</text>
</comment>
<feature type="compositionally biased region" description="Low complexity" evidence="1">
    <location>
        <begin position="115"/>
        <end position="125"/>
    </location>
</feature>
<protein>
    <recommendedName>
        <fullName evidence="2">Chitin-binding type-2 domain-containing protein</fullName>
    </recommendedName>
</protein>
<feature type="region of interest" description="Disordered" evidence="1">
    <location>
        <begin position="356"/>
        <end position="397"/>
    </location>
</feature>